<reference evidence="2 3" key="1">
    <citation type="submission" date="2016-02" db="EMBL/GenBank/DDBJ databases">
        <title>Comparison of Clostridium stercorarium subspecies using comparative genomics and transcriptomics.</title>
        <authorList>
            <person name="Schellenberg J."/>
            <person name="Thallinger G."/>
            <person name="Levin D.B."/>
            <person name="Zhang X."/>
            <person name="Alvare G."/>
            <person name="Fristensky B."/>
            <person name="Sparling R."/>
        </authorList>
    </citation>
    <scope>NUCLEOTIDE SEQUENCE [LARGE SCALE GENOMIC DNA]</scope>
    <source>
        <strain evidence="2 3">DSM 2910</strain>
    </source>
</reference>
<evidence type="ECO:0000256" key="1">
    <source>
        <dbReference type="SAM" id="Phobius"/>
    </source>
</evidence>
<evidence type="ECO:0000313" key="2">
    <source>
        <dbReference type="EMBL" id="ANW99246.1"/>
    </source>
</evidence>
<gene>
    <name evidence="2" type="ORF">CSTERTH_09520</name>
</gene>
<dbReference type="OrthoDB" id="5753718at2"/>
<feature type="transmembrane region" description="Helical" evidence="1">
    <location>
        <begin position="185"/>
        <end position="203"/>
    </location>
</feature>
<dbReference type="RefSeq" id="WP_015359623.1">
    <property type="nucleotide sequence ID" value="NZ_CP014672.1"/>
</dbReference>
<proteinExistence type="predicted"/>
<accession>A0A1B1YER1</accession>
<protein>
    <recommendedName>
        <fullName evidence="4">YibE/F family protein</fullName>
    </recommendedName>
</protein>
<dbReference type="PANTHER" id="PTHR41771:SF1">
    <property type="entry name" value="MEMBRANE PROTEIN"/>
    <property type="match status" value="1"/>
</dbReference>
<organism evidence="2 3">
    <name type="scientific">Thermoclostridium stercorarium subsp. thermolacticum DSM 2910</name>
    <dbReference type="NCBI Taxonomy" id="1121336"/>
    <lineage>
        <taxon>Bacteria</taxon>
        <taxon>Bacillati</taxon>
        <taxon>Bacillota</taxon>
        <taxon>Clostridia</taxon>
        <taxon>Eubacteriales</taxon>
        <taxon>Oscillospiraceae</taxon>
        <taxon>Thermoclostridium</taxon>
    </lineage>
</organism>
<name>A0A1B1YER1_THEST</name>
<evidence type="ECO:0008006" key="4">
    <source>
        <dbReference type="Google" id="ProtNLM"/>
    </source>
</evidence>
<dbReference type="AlphaFoldDB" id="A0A1B1YER1"/>
<sequence length="409" mass="44668">MRHLSHRHGMHLPCLWLYNAEKFGKDGLLYNVKGKIFTVLKSNLPEIICFALLIFLLFLPNEYEKIKIYQGADRTVGRVLQTDNSKLINTGLIQTGEQRCRIKILGGRFKGSEGEAVNMLNGSLEQDKIFREGDMALIVVSYRNDEIKAVNMIDHFRLGKEILLMAIFVMLLILFAGRIGLRALMSFAVTVLIIWKVLVPGYLNGNDPVLTGLVITIILTVIVITAVYGFDCRALSATIGAILGTVMTAVLGIIFTKAFKIHGAVMPYSESLLYSGYAHLNLTRIFMAGIFIGSSGAVVDLAVDITSAVCEVVGKTPDISWRDAALSGIRVGRAALGTMTTTLLLAYSGGYVTLLMVFMAQGTPVINILNYKYVSAEILDTVVGSIGLVTVAPITSLTAAILLTRKRKK</sequence>
<dbReference type="InterPro" id="IPR012507">
    <property type="entry name" value="YibE_F"/>
</dbReference>
<feature type="transmembrane region" description="Helical" evidence="1">
    <location>
        <begin position="234"/>
        <end position="256"/>
    </location>
</feature>
<feature type="transmembrane region" description="Helical" evidence="1">
    <location>
        <begin position="343"/>
        <end position="362"/>
    </location>
</feature>
<keyword evidence="1" id="KW-1133">Transmembrane helix</keyword>
<feature type="transmembrane region" description="Helical" evidence="1">
    <location>
        <begin position="36"/>
        <end position="59"/>
    </location>
</feature>
<evidence type="ECO:0000313" key="3">
    <source>
        <dbReference type="Proteomes" id="UP000092971"/>
    </source>
</evidence>
<feature type="transmembrane region" description="Helical" evidence="1">
    <location>
        <begin position="382"/>
        <end position="403"/>
    </location>
</feature>
<feature type="transmembrane region" description="Helical" evidence="1">
    <location>
        <begin position="162"/>
        <end position="179"/>
    </location>
</feature>
<keyword evidence="1" id="KW-0472">Membrane</keyword>
<dbReference type="Pfam" id="PF07907">
    <property type="entry name" value="YibE_F"/>
    <property type="match status" value="1"/>
</dbReference>
<dbReference type="PANTHER" id="PTHR41771">
    <property type="entry name" value="MEMBRANE PROTEIN-RELATED"/>
    <property type="match status" value="1"/>
</dbReference>
<dbReference type="EMBL" id="CP014672">
    <property type="protein sequence ID" value="ANW99246.1"/>
    <property type="molecule type" value="Genomic_DNA"/>
</dbReference>
<feature type="transmembrane region" description="Helical" evidence="1">
    <location>
        <begin position="210"/>
        <end position="228"/>
    </location>
</feature>
<keyword evidence="1" id="KW-0812">Transmembrane</keyword>
<dbReference type="Proteomes" id="UP000092971">
    <property type="component" value="Chromosome"/>
</dbReference>